<dbReference type="RefSeq" id="WP_241042673.1">
    <property type="nucleotide sequence ID" value="NZ_BAAAJF010000031.1"/>
</dbReference>
<dbReference type="Proteomes" id="UP001299970">
    <property type="component" value="Unassembled WGS sequence"/>
</dbReference>
<dbReference type="EMBL" id="JAKXMK010000051">
    <property type="protein sequence ID" value="MCH6171867.1"/>
    <property type="molecule type" value="Genomic_DNA"/>
</dbReference>
<keyword evidence="4" id="KW-0503">Monooxygenase</keyword>
<evidence type="ECO:0000313" key="6">
    <source>
        <dbReference type="EMBL" id="MCH6171867.1"/>
    </source>
</evidence>
<dbReference type="PANTHER" id="PTHR42847:SF4">
    <property type="entry name" value="ALKANESULFONATE MONOOXYGENASE-RELATED"/>
    <property type="match status" value="1"/>
</dbReference>
<gene>
    <name evidence="6" type="ORF">MMF94_39815</name>
</gene>
<dbReference type="InterPro" id="IPR011251">
    <property type="entry name" value="Luciferase-like_dom"/>
</dbReference>
<keyword evidence="2" id="KW-0288">FMN</keyword>
<keyword evidence="3 6" id="KW-0560">Oxidoreductase</keyword>
<dbReference type="SUPFAM" id="SSF51679">
    <property type="entry name" value="Bacterial luciferase-like"/>
    <property type="match status" value="1"/>
</dbReference>
<protein>
    <submittedName>
        <fullName evidence="6">TIGR03619 family F420-dependent LLM class oxidoreductase</fullName>
        <ecNumber evidence="6">1.-.-.-</ecNumber>
    </submittedName>
</protein>
<reference evidence="6 7" key="1">
    <citation type="submission" date="2022-03" db="EMBL/GenBank/DDBJ databases">
        <title>Pseudonocardia alaer sp. nov., a novel actinomycete isolated from reed forest soil.</title>
        <authorList>
            <person name="Wang L."/>
        </authorList>
    </citation>
    <scope>NUCLEOTIDE SEQUENCE [LARGE SCALE GENOMIC DNA]</scope>
    <source>
        <strain evidence="6 7">Y-16303</strain>
    </source>
</reference>
<dbReference type="InterPro" id="IPR019921">
    <property type="entry name" value="Lucif-like_OxRdtase_Rv2161c"/>
</dbReference>
<dbReference type="InterPro" id="IPR036661">
    <property type="entry name" value="Luciferase-like_sf"/>
</dbReference>
<accession>A0ABS9TTH9</accession>
<comment type="caution">
    <text evidence="6">The sequence shown here is derived from an EMBL/GenBank/DDBJ whole genome shotgun (WGS) entry which is preliminary data.</text>
</comment>
<dbReference type="InterPro" id="IPR050172">
    <property type="entry name" value="SsuD_RutA_monooxygenase"/>
</dbReference>
<evidence type="ECO:0000256" key="3">
    <source>
        <dbReference type="ARBA" id="ARBA00023002"/>
    </source>
</evidence>
<keyword evidence="7" id="KW-1185">Reference proteome</keyword>
<sequence>MKLGISLPQFGPMLTDAASVRHFATRTEELGYGSLWAGDRLFVPLRPKSAYPGDDYSLYLERVGRNADPLTLVATAAAVTSHVRFNFSTLNAPLHEPVQLARTLTTLDFLSNGRLDVGFGLSWVRDEYDALGLEWANRGRRLDDILSFLDAWWTTNPVTFESPTLSLPPAQVDLRPVQPGGPPVWLGGASEAALYRVGRRAAGWLIFDSLPTEFAASLWEVARRSADAAGRDPDALKRSVRVNVEQGEQVDRIIERLDKVAASGADEAVVEFNLALSAVDEALEFAQEVIQKRGGWR</sequence>
<proteinExistence type="predicted"/>
<evidence type="ECO:0000313" key="7">
    <source>
        <dbReference type="Proteomes" id="UP001299970"/>
    </source>
</evidence>
<dbReference type="PANTHER" id="PTHR42847">
    <property type="entry name" value="ALKANESULFONATE MONOOXYGENASE"/>
    <property type="match status" value="1"/>
</dbReference>
<organism evidence="6 7">
    <name type="scientific">Pseudonocardia alaniniphila</name>
    <dbReference type="NCBI Taxonomy" id="75291"/>
    <lineage>
        <taxon>Bacteria</taxon>
        <taxon>Bacillati</taxon>
        <taxon>Actinomycetota</taxon>
        <taxon>Actinomycetes</taxon>
        <taxon>Pseudonocardiales</taxon>
        <taxon>Pseudonocardiaceae</taxon>
        <taxon>Pseudonocardia</taxon>
    </lineage>
</organism>
<evidence type="ECO:0000259" key="5">
    <source>
        <dbReference type="Pfam" id="PF00296"/>
    </source>
</evidence>
<keyword evidence="1" id="KW-0285">Flavoprotein</keyword>
<dbReference type="NCBIfam" id="TIGR03619">
    <property type="entry name" value="F420_Rv2161c"/>
    <property type="match status" value="1"/>
</dbReference>
<evidence type="ECO:0000256" key="2">
    <source>
        <dbReference type="ARBA" id="ARBA00022643"/>
    </source>
</evidence>
<feature type="domain" description="Luciferase-like" evidence="5">
    <location>
        <begin position="5"/>
        <end position="264"/>
    </location>
</feature>
<dbReference type="Pfam" id="PF00296">
    <property type="entry name" value="Bac_luciferase"/>
    <property type="match status" value="1"/>
</dbReference>
<dbReference type="GO" id="GO:0016491">
    <property type="term" value="F:oxidoreductase activity"/>
    <property type="evidence" value="ECO:0007669"/>
    <property type="project" value="UniProtKB-KW"/>
</dbReference>
<evidence type="ECO:0000256" key="4">
    <source>
        <dbReference type="ARBA" id="ARBA00023033"/>
    </source>
</evidence>
<name>A0ABS9TTH9_9PSEU</name>
<evidence type="ECO:0000256" key="1">
    <source>
        <dbReference type="ARBA" id="ARBA00022630"/>
    </source>
</evidence>
<dbReference type="Gene3D" id="3.20.20.30">
    <property type="entry name" value="Luciferase-like domain"/>
    <property type="match status" value="1"/>
</dbReference>
<dbReference type="EC" id="1.-.-.-" evidence="6"/>